<organism evidence="1 2">
    <name type="scientific">Halopenitus persicus</name>
    <dbReference type="NCBI Taxonomy" id="1048396"/>
    <lineage>
        <taxon>Archaea</taxon>
        <taxon>Methanobacteriati</taxon>
        <taxon>Methanobacteriota</taxon>
        <taxon>Stenosarchaea group</taxon>
        <taxon>Halobacteria</taxon>
        <taxon>Halobacteriales</taxon>
        <taxon>Haloferacaceae</taxon>
        <taxon>Halopenitus</taxon>
    </lineage>
</organism>
<protein>
    <recommendedName>
        <fullName evidence="3">Flagellin N-terminal-like domain-containing protein</fullName>
    </recommendedName>
</protein>
<sequence>MGREVPSAIPGARATRSRAVTPVAGKLLEIGVVVLFVATLSTALYGGVVPEYRSAVAEEVGDRTLTAAGHAITSAVPSTPRSPAVRPGTNRTVTVRSATTRRTVDLPDTIRGESYRIRFADGVLTLDHPHPAVGGRRRLALPTEPTGTASTWRSAARTVVVIRRNETGLTVELVNR</sequence>
<dbReference type="Pfam" id="PF23928">
    <property type="entry name" value="DUF7266"/>
    <property type="match status" value="1"/>
</dbReference>
<dbReference type="AlphaFoldDB" id="A0A1H3IFT2"/>
<keyword evidence="2" id="KW-1185">Reference proteome</keyword>
<dbReference type="InterPro" id="IPR055690">
    <property type="entry name" value="DUF7266"/>
</dbReference>
<evidence type="ECO:0008006" key="3">
    <source>
        <dbReference type="Google" id="ProtNLM"/>
    </source>
</evidence>
<dbReference type="OrthoDB" id="313323at2157"/>
<dbReference type="RefSeq" id="WP_092731993.1">
    <property type="nucleotide sequence ID" value="NZ_FNPC01000004.1"/>
</dbReference>
<gene>
    <name evidence="1" type="ORF">SAMN05216564_104107</name>
</gene>
<evidence type="ECO:0000313" key="1">
    <source>
        <dbReference type="EMBL" id="SDY26467.1"/>
    </source>
</evidence>
<name>A0A1H3IFT2_9EURY</name>
<accession>A0A1H3IFT2</accession>
<proteinExistence type="predicted"/>
<evidence type="ECO:0000313" key="2">
    <source>
        <dbReference type="Proteomes" id="UP000199079"/>
    </source>
</evidence>
<dbReference type="Proteomes" id="UP000199079">
    <property type="component" value="Unassembled WGS sequence"/>
</dbReference>
<dbReference type="EMBL" id="FNPC01000004">
    <property type="protein sequence ID" value="SDY26467.1"/>
    <property type="molecule type" value="Genomic_DNA"/>
</dbReference>
<reference evidence="2" key="1">
    <citation type="submission" date="2016-10" db="EMBL/GenBank/DDBJ databases">
        <authorList>
            <person name="Varghese N."/>
            <person name="Submissions S."/>
        </authorList>
    </citation>
    <scope>NUCLEOTIDE SEQUENCE [LARGE SCALE GENOMIC DNA]</scope>
    <source>
        <strain evidence="2">DC30,IBRC 10041,KCTC 4046</strain>
    </source>
</reference>